<dbReference type="SMART" id="SM00773">
    <property type="entry name" value="WGR"/>
    <property type="match status" value="1"/>
</dbReference>
<protein>
    <recommendedName>
        <fullName evidence="15">Poly [ADP-ribose] polymerase</fullName>
        <shortName evidence="15">PARP</shortName>
        <ecNumber evidence="15">2.4.2.-</ecNumber>
    </recommendedName>
</protein>
<evidence type="ECO:0000256" key="3">
    <source>
        <dbReference type="ARBA" id="ARBA00022679"/>
    </source>
</evidence>
<dbReference type="Gene3D" id="1.20.142.10">
    <property type="entry name" value="Poly(ADP-ribose) polymerase, regulatory domain"/>
    <property type="match status" value="1"/>
</dbReference>
<dbReference type="GO" id="GO:0005730">
    <property type="term" value="C:nucleolus"/>
    <property type="evidence" value="ECO:0007669"/>
    <property type="project" value="TreeGrafter"/>
</dbReference>
<dbReference type="EC" id="2.4.2.-" evidence="15"/>
<comment type="similarity">
    <text evidence="13">Belongs to the ARTD/PARP family.</text>
</comment>
<feature type="compositionally biased region" description="Basic residues" evidence="16">
    <location>
        <begin position="1"/>
        <end position="11"/>
    </location>
</feature>
<evidence type="ECO:0000256" key="2">
    <source>
        <dbReference type="ARBA" id="ARBA00022676"/>
    </source>
</evidence>
<dbReference type="InterPro" id="IPR004102">
    <property type="entry name" value="Poly(ADP-ribose)pol_reg_dom"/>
</dbReference>
<dbReference type="GO" id="GO:0003950">
    <property type="term" value="F:NAD+ poly-ADP-ribosyltransferase activity"/>
    <property type="evidence" value="ECO:0007669"/>
    <property type="project" value="UniProtKB-UniRule"/>
</dbReference>
<evidence type="ECO:0000256" key="4">
    <source>
        <dbReference type="ARBA" id="ARBA00022695"/>
    </source>
</evidence>
<evidence type="ECO:0000313" key="21">
    <source>
        <dbReference type="Proteomes" id="UP000215453"/>
    </source>
</evidence>
<keyword evidence="11" id="KW-0238">DNA-binding</keyword>
<keyword evidence="8" id="KW-0863">Zinc-finger</keyword>
<dbReference type="InterPro" id="IPR008893">
    <property type="entry name" value="WGR_domain"/>
</dbReference>
<evidence type="ECO:0000256" key="9">
    <source>
        <dbReference type="ARBA" id="ARBA00022833"/>
    </source>
</evidence>
<evidence type="ECO:0000256" key="7">
    <source>
        <dbReference type="ARBA" id="ARBA00022765"/>
    </source>
</evidence>
<dbReference type="Pfam" id="PF05406">
    <property type="entry name" value="WGR"/>
    <property type="match status" value="1"/>
</dbReference>
<feature type="region of interest" description="Disordered" evidence="16">
    <location>
        <begin position="1"/>
        <end position="106"/>
    </location>
</feature>
<dbReference type="CDD" id="cd01437">
    <property type="entry name" value="parp_like"/>
    <property type="match status" value="1"/>
</dbReference>
<evidence type="ECO:0000259" key="17">
    <source>
        <dbReference type="PROSITE" id="PS51059"/>
    </source>
</evidence>
<gene>
    <name evidence="20" type="ORF">ZT1A5_G11178</name>
</gene>
<comment type="subcellular location">
    <subcellularLocation>
        <location evidence="1">Nucleus</location>
    </subcellularLocation>
</comment>
<dbReference type="PANTHER" id="PTHR10459:SF60">
    <property type="entry name" value="POLY [ADP-RIBOSE] POLYMERASE 2"/>
    <property type="match status" value="1"/>
</dbReference>
<dbReference type="GO" id="GO:0016779">
    <property type="term" value="F:nucleotidyltransferase activity"/>
    <property type="evidence" value="ECO:0007669"/>
    <property type="project" value="UniProtKB-KW"/>
</dbReference>
<evidence type="ECO:0000256" key="12">
    <source>
        <dbReference type="ARBA" id="ARBA00023242"/>
    </source>
</evidence>
<dbReference type="GO" id="GO:0003677">
    <property type="term" value="F:DNA binding"/>
    <property type="evidence" value="ECO:0007669"/>
    <property type="project" value="UniProtKB-KW"/>
</dbReference>
<dbReference type="Gene3D" id="2.20.140.10">
    <property type="entry name" value="WGR domain"/>
    <property type="match status" value="1"/>
</dbReference>
<evidence type="ECO:0000256" key="6">
    <source>
        <dbReference type="ARBA" id="ARBA00022737"/>
    </source>
</evidence>
<keyword evidence="5" id="KW-0479">Metal-binding</keyword>
<dbReference type="GO" id="GO:0006302">
    <property type="term" value="P:double-strand break repair"/>
    <property type="evidence" value="ECO:0007669"/>
    <property type="project" value="TreeGrafter"/>
</dbReference>
<dbReference type="SUPFAM" id="SSF142921">
    <property type="entry name" value="WGR domain-like"/>
    <property type="match status" value="1"/>
</dbReference>
<keyword evidence="4" id="KW-0548">Nucleotidyltransferase</keyword>
<evidence type="ECO:0000256" key="11">
    <source>
        <dbReference type="ARBA" id="ARBA00023125"/>
    </source>
</evidence>
<comment type="catalytic activity">
    <reaction evidence="14">
        <text>NAD(+) + (ADP-D-ribosyl)n-acceptor = nicotinamide + (ADP-D-ribosyl)n+1-acceptor + H(+).</text>
        <dbReference type="EC" id="2.4.2.30"/>
    </reaction>
</comment>
<name>A0A1Y6M1I2_ZYMTR</name>
<dbReference type="CDD" id="cd07997">
    <property type="entry name" value="WGR_PARP"/>
    <property type="match status" value="1"/>
</dbReference>
<dbReference type="Pfam" id="PF02877">
    <property type="entry name" value="PARP_reg"/>
    <property type="match status" value="1"/>
</dbReference>
<evidence type="ECO:0000313" key="20">
    <source>
        <dbReference type="EMBL" id="SMY29729.1"/>
    </source>
</evidence>
<dbReference type="SUPFAM" id="SSF47587">
    <property type="entry name" value="Domain of poly(ADP-ribose) polymerase"/>
    <property type="match status" value="1"/>
</dbReference>
<dbReference type="GO" id="GO:0008270">
    <property type="term" value="F:zinc ion binding"/>
    <property type="evidence" value="ECO:0007669"/>
    <property type="project" value="UniProtKB-KW"/>
</dbReference>
<evidence type="ECO:0000256" key="16">
    <source>
        <dbReference type="SAM" id="MobiDB-lite"/>
    </source>
</evidence>
<dbReference type="PROSITE" id="PS51059">
    <property type="entry name" value="PARP_CATALYTIC"/>
    <property type="match status" value="1"/>
</dbReference>
<dbReference type="InterPro" id="IPR050800">
    <property type="entry name" value="ARTD/PARP"/>
</dbReference>
<keyword evidence="3 15" id="KW-0808">Transferase</keyword>
<dbReference type="AlphaFoldDB" id="A0A1Y6M1I2"/>
<dbReference type="Pfam" id="PF00644">
    <property type="entry name" value="PARP"/>
    <property type="match status" value="1"/>
</dbReference>
<evidence type="ECO:0000256" key="10">
    <source>
        <dbReference type="ARBA" id="ARBA00023027"/>
    </source>
</evidence>
<keyword evidence="10 15" id="KW-0520">NAD</keyword>
<dbReference type="EMBL" id="LT882688">
    <property type="protein sequence ID" value="SMY29729.1"/>
    <property type="molecule type" value="Genomic_DNA"/>
</dbReference>
<dbReference type="FunFam" id="2.20.140.10:FF:000001">
    <property type="entry name" value="Poly [ADP-ribose] polymerase"/>
    <property type="match status" value="1"/>
</dbReference>
<evidence type="ECO:0000256" key="1">
    <source>
        <dbReference type="ARBA" id="ARBA00004123"/>
    </source>
</evidence>
<dbReference type="GO" id="GO:1990404">
    <property type="term" value="F:NAD+-protein mono-ADP-ribosyltransferase activity"/>
    <property type="evidence" value="ECO:0007669"/>
    <property type="project" value="TreeGrafter"/>
</dbReference>
<evidence type="ECO:0000256" key="13">
    <source>
        <dbReference type="ARBA" id="ARBA00024347"/>
    </source>
</evidence>
<dbReference type="Proteomes" id="UP000215453">
    <property type="component" value="Chromosome 13"/>
</dbReference>
<evidence type="ECO:0000259" key="18">
    <source>
        <dbReference type="PROSITE" id="PS51060"/>
    </source>
</evidence>
<evidence type="ECO:0000256" key="5">
    <source>
        <dbReference type="ARBA" id="ARBA00022723"/>
    </source>
</evidence>
<feature type="domain" description="WGR" evidence="19">
    <location>
        <begin position="143"/>
        <end position="238"/>
    </location>
</feature>
<keyword evidence="2 15" id="KW-0328">Glycosyltransferase</keyword>
<dbReference type="PANTHER" id="PTHR10459">
    <property type="entry name" value="DNA LIGASE"/>
    <property type="match status" value="1"/>
</dbReference>
<dbReference type="PROSITE" id="PS51060">
    <property type="entry name" value="PARP_ALPHA_HD"/>
    <property type="match status" value="1"/>
</dbReference>
<keyword evidence="7" id="KW-0013">ADP-ribosylation</keyword>
<evidence type="ECO:0000256" key="15">
    <source>
        <dbReference type="RuleBase" id="RU362114"/>
    </source>
</evidence>
<accession>A0A1Y6M1I2</accession>
<keyword evidence="9" id="KW-0862">Zinc</keyword>
<keyword evidence="12" id="KW-0539">Nucleus</keyword>
<dbReference type="InterPro" id="IPR012317">
    <property type="entry name" value="Poly(ADP-ribose)pol_cat_dom"/>
</dbReference>
<dbReference type="Gene3D" id="3.90.228.10">
    <property type="match status" value="1"/>
</dbReference>
<proteinExistence type="inferred from homology"/>
<dbReference type="InterPro" id="IPR036616">
    <property type="entry name" value="Poly(ADP-ribose)pol_reg_dom_sf"/>
</dbReference>
<dbReference type="SUPFAM" id="SSF56399">
    <property type="entry name" value="ADP-ribosylation"/>
    <property type="match status" value="1"/>
</dbReference>
<keyword evidence="6" id="KW-0677">Repeat</keyword>
<dbReference type="InterPro" id="IPR036930">
    <property type="entry name" value="WGR_dom_sf"/>
</dbReference>
<reference evidence="20 21" key="1">
    <citation type="submission" date="2016-10" db="EMBL/GenBank/DDBJ databases">
        <authorList>
            <person name="Varghese N."/>
        </authorList>
    </citation>
    <scope>NUCLEOTIDE SEQUENCE [LARGE SCALE GENOMIC DNA]</scope>
</reference>
<evidence type="ECO:0000256" key="8">
    <source>
        <dbReference type="ARBA" id="ARBA00022771"/>
    </source>
</evidence>
<feature type="region of interest" description="Disordered" evidence="16">
    <location>
        <begin position="246"/>
        <end position="274"/>
    </location>
</feature>
<sequence>MVTTRAPKKRAASPTDDNADAGMPSKRPSRAKNAPPAPPASDEDDDDELIQQQAPSKKRGRASAKAKDSPVDDDDADAPPKKPATKGKGKAKASDTKDEDEVTPEAFKPISKYEKAKTQVADGQYAKADNLVVPVDEFCPLSSWSVYIDDNDGIIYDASLNQTNSSGNNNKFYKLQILTDGRHFRTWTRWGRVGANGANALLGDGSLESATKEFNKKFKDKTLLTWDERMGAPKPGKYVFLEKAYEKEDESEEEDQDQADSSHSKTARSRSASPVRCTLPVPVKSLMELIFNEEHMDSVMADMNYDVKKMPLGKLSKATITRGYSALKEVAAILDDPDLATSQHGMGSVREATEHFSNLYYSYIPHDFGRNVPPVISNHQLLKREVEMLESLTDLKDADTIIKAGKDKSDVHIMDSRFQSLGLEETTSVERATDEFKHISDYLINSRGSTHGHEYELLDVFRIERQGEKDRFEQSHGKRTSSDRRLLWHGSRSTNYGGILSQGLRIAPPEAPVSGYMFGKGIYLADMASKSANYCNSYSSGGHALLLLCEAELGEPMQTLTDASYTAGDDALAKGLLSTWGQGSTGPKGWRDGAVIHPSLKGVKFPDTVTKKPGSTKVAGAYLQYNEYICYNVDQVRLRYLLRVKM</sequence>
<feature type="compositionally biased region" description="Acidic residues" evidence="16">
    <location>
        <begin position="247"/>
        <end position="258"/>
    </location>
</feature>
<dbReference type="FunFam" id="1.20.142.10:FF:000002">
    <property type="entry name" value="Poly [ADP-ribose] polymerase"/>
    <property type="match status" value="1"/>
</dbReference>
<dbReference type="PROSITE" id="PS51977">
    <property type="entry name" value="WGR"/>
    <property type="match status" value="1"/>
</dbReference>
<feature type="domain" description="PARP catalytic" evidence="17">
    <location>
        <begin position="412"/>
        <end position="646"/>
    </location>
</feature>
<dbReference type="GO" id="GO:0070212">
    <property type="term" value="P:protein poly-ADP-ribosylation"/>
    <property type="evidence" value="ECO:0007669"/>
    <property type="project" value="TreeGrafter"/>
</dbReference>
<evidence type="ECO:0000259" key="19">
    <source>
        <dbReference type="PROSITE" id="PS51977"/>
    </source>
</evidence>
<evidence type="ECO:0000256" key="14">
    <source>
        <dbReference type="ARBA" id="ARBA00033987"/>
    </source>
</evidence>
<organism evidence="20 21">
    <name type="scientific">Zymoseptoria tritici ST99CH_1A5</name>
    <dbReference type="NCBI Taxonomy" id="1276529"/>
    <lineage>
        <taxon>Eukaryota</taxon>
        <taxon>Fungi</taxon>
        <taxon>Dikarya</taxon>
        <taxon>Ascomycota</taxon>
        <taxon>Pezizomycotina</taxon>
        <taxon>Dothideomycetes</taxon>
        <taxon>Dothideomycetidae</taxon>
        <taxon>Mycosphaerellales</taxon>
        <taxon>Mycosphaerellaceae</taxon>
        <taxon>Zymoseptoria</taxon>
    </lineage>
</organism>
<feature type="domain" description="PARP alpha-helical" evidence="18">
    <location>
        <begin position="276"/>
        <end position="403"/>
    </location>
</feature>